<dbReference type="OrthoDB" id="9813426at2"/>
<proteinExistence type="inferred from homology"/>
<protein>
    <submittedName>
        <fullName evidence="9">Membrane protein DedA, SNARE-associated domain</fullName>
    </submittedName>
</protein>
<keyword evidence="6 7" id="KW-0472">Membrane</keyword>
<keyword evidence="4 7" id="KW-0812">Transmembrane</keyword>
<sequence>MDVLTWLQELPEYAIVAATGLLVLGEGIIGVGFFLPGEAALLLAAAAVGSIADFFLLWSTAVACSVAGNVVGFELGRRVGPPLRDTRLVRKRGAESWDKATLMLQKHGAWAVFTGRVIPFVRNVVPPVAGAGGLSYRMFLPAVTAGAAIATALPILFAMAIAQGARGAGAGIVVAVLLAAAIVVFVMYRRRRR</sequence>
<keyword evidence="5 7" id="KW-1133">Transmembrane helix</keyword>
<evidence type="ECO:0000256" key="4">
    <source>
        <dbReference type="ARBA" id="ARBA00022692"/>
    </source>
</evidence>
<evidence type="ECO:0000313" key="9">
    <source>
        <dbReference type="EMBL" id="SDT54118.1"/>
    </source>
</evidence>
<dbReference type="PANTHER" id="PTHR30353:SF0">
    <property type="entry name" value="TRANSMEMBRANE PROTEIN"/>
    <property type="match status" value="1"/>
</dbReference>
<evidence type="ECO:0000256" key="1">
    <source>
        <dbReference type="ARBA" id="ARBA00004651"/>
    </source>
</evidence>
<feature type="domain" description="VTT" evidence="8">
    <location>
        <begin position="45"/>
        <end position="153"/>
    </location>
</feature>
<dbReference type="AlphaFoldDB" id="A0A1H2B7E7"/>
<organism evidence="9 10">
    <name type="scientific">Actinoplanes derwentensis</name>
    <dbReference type="NCBI Taxonomy" id="113562"/>
    <lineage>
        <taxon>Bacteria</taxon>
        <taxon>Bacillati</taxon>
        <taxon>Actinomycetota</taxon>
        <taxon>Actinomycetes</taxon>
        <taxon>Micromonosporales</taxon>
        <taxon>Micromonosporaceae</taxon>
        <taxon>Actinoplanes</taxon>
    </lineage>
</organism>
<dbReference type="EMBL" id="LT629758">
    <property type="protein sequence ID" value="SDT54118.1"/>
    <property type="molecule type" value="Genomic_DNA"/>
</dbReference>
<feature type="transmembrane region" description="Helical" evidence="7">
    <location>
        <begin position="168"/>
        <end position="188"/>
    </location>
</feature>
<keyword evidence="3 7" id="KW-1003">Cell membrane</keyword>
<dbReference type="Pfam" id="PF09335">
    <property type="entry name" value="VTT_dom"/>
    <property type="match status" value="1"/>
</dbReference>
<dbReference type="STRING" id="113562.SAMN04489716_4398"/>
<dbReference type="RefSeq" id="WP_092546346.1">
    <property type="nucleotide sequence ID" value="NZ_BOMJ01000033.1"/>
</dbReference>
<evidence type="ECO:0000256" key="3">
    <source>
        <dbReference type="ARBA" id="ARBA00022475"/>
    </source>
</evidence>
<dbReference type="GO" id="GO:0005886">
    <property type="term" value="C:plasma membrane"/>
    <property type="evidence" value="ECO:0007669"/>
    <property type="project" value="UniProtKB-SubCell"/>
</dbReference>
<evidence type="ECO:0000259" key="8">
    <source>
        <dbReference type="Pfam" id="PF09335"/>
    </source>
</evidence>
<keyword evidence="10" id="KW-1185">Reference proteome</keyword>
<feature type="transmembrane region" description="Helical" evidence="7">
    <location>
        <begin position="12"/>
        <end position="35"/>
    </location>
</feature>
<name>A0A1H2B7E7_9ACTN</name>
<feature type="transmembrane region" description="Helical" evidence="7">
    <location>
        <begin position="41"/>
        <end position="68"/>
    </location>
</feature>
<dbReference type="Proteomes" id="UP000198688">
    <property type="component" value="Chromosome I"/>
</dbReference>
<evidence type="ECO:0000256" key="2">
    <source>
        <dbReference type="ARBA" id="ARBA00010792"/>
    </source>
</evidence>
<gene>
    <name evidence="9" type="ORF">SAMN04489716_4398</name>
</gene>
<accession>A0A1H2B7E7</accession>
<evidence type="ECO:0000313" key="10">
    <source>
        <dbReference type="Proteomes" id="UP000198688"/>
    </source>
</evidence>
<reference evidence="9 10" key="1">
    <citation type="submission" date="2016-10" db="EMBL/GenBank/DDBJ databases">
        <authorList>
            <person name="de Groot N.N."/>
        </authorList>
    </citation>
    <scope>NUCLEOTIDE SEQUENCE [LARGE SCALE GENOMIC DNA]</scope>
    <source>
        <strain evidence="9 10">DSM 43941</strain>
    </source>
</reference>
<comment type="similarity">
    <text evidence="2 7">Belongs to the DedA family.</text>
</comment>
<evidence type="ECO:0000256" key="7">
    <source>
        <dbReference type="RuleBase" id="RU367016"/>
    </source>
</evidence>
<dbReference type="InterPro" id="IPR032816">
    <property type="entry name" value="VTT_dom"/>
</dbReference>
<dbReference type="InterPro" id="IPR032818">
    <property type="entry name" value="DedA-like"/>
</dbReference>
<evidence type="ECO:0000256" key="5">
    <source>
        <dbReference type="ARBA" id="ARBA00022989"/>
    </source>
</evidence>
<feature type="transmembrane region" description="Helical" evidence="7">
    <location>
        <begin position="139"/>
        <end position="162"/>
    </location>
</feature>
<evidence type="ECO:0000256" key="6">
    <source>
        <dbReference type="ARBA" id="ARBA00023136"/>
    </source>
</evidence>
<dbReference type="PANTHER" id="PTHR30353">
    <property type="entry name" value="INNER MEMBRANE PROTEIN DEDA-RELATED"/>
    <property type="match status" value="1"/>
</dbReference>
<comment type="subcellular location">
    <subcellularLocation>
        <location evidence="1 7">Cell membrane</location>
        <topology evidence="1 7">Multi-pass membrane protein</topology>
    </subcellularLocation>
</comment>